<dbReference type="AlphaFoldDB" id="A0A839F435"/>
<name>A0A839F435_9GAMM</name>
<organism evidence="2 3">
    <name type="scientific">Dokdonella fugitiva</name>
    <dbReference type="NCBI Taxonomy" id="328517"/>
    <lineage>
        <taxon>Bacteria</taxon>
        <taxon>Pseudomonadati</taxon>
        <taxon>Pseudomonadota</taxon>
        <taxon>Gammaproteobacteria</taxon>
        <taxon>Lysobacterales</taxon>
        <taxon>Rhodanobacteraceae</taxon>
        <taxon>Dokdonella</taxon>
    </lineage>
</organism>
<dbReference type="EMBL" id="JACGXL010000001">
    <property type="protein sequence ID" value="MBA8887054.1"/>
    <property type="molecule type" value="Genomic_DNA"/>
</dbReference>
<keyword evidence="1" id="KW-0732">Signal</keyword>
<sequence length="280" mass="30044">MNTILRLLSSGLAFASGLALADGSGTLYNDGKAIALKHAYAYRMPDPFDKDKQITRVVFADKPIDAAALADASDRDGAIDDQLREATRVDLNLEGDGSVQNVNTHIGYSSGSQSGSGWYTLSLKRNDDKRVEGSFRSNDEADKKSGKYYDLAFALDLPGAPDLGAALPANGGEQGKAYLAYLAALKKGDIDALAKSMTKARADELLAHRNDKDFKMMFGFIQGQALREPKYVKGNGKGDHASLEYTGKDADGNAVTSTVSMLREGGAWKMEKEASKTTLK</sequence>
<comment type="caution">
    <text evidence="2">The sequence shown here is derived from an EMBL/GenBank/DDBJ whole genome shotgun (WGS) entry which is preliminary data.</text>
</comment>
<feature type="chain" id="PRO_5032803644" evidence="1">
    <location>
        <begin position="22"/>
        <end position="280"/>
    </location>
</feature>
<feature type="signal peptide" evidence="1">
    <location>
        <begin position="1"/>
        <end position="21"/>
    </location>
</feature>
<reference evidence="2 3" key="1">
    <citation type="submission" date="2020-07" db="EMBL/GenBank/DDBJ databases">
        <title>Genomic Encyclopedia of Type Strains, Phase IV (KMG-V): Genome sequencing to study the core and pangenomes of soil and plant-associated prokaryotes.</title>
        <authorList>
            <person name="Whitman W."/>
        </authorList>
    </citation>
    <scope>NUCLEOTIDE SEQUENCE [LARGE SCALE GENOMIC DNA]</scope>
    <source>
        <strain evidence="2 3">RH2WT43</strain>
    </source>
</reference>
<dbReference type="RefSeq" id="WP_182530078.1">
    <property type="nucleotide sequence ID" value="NZ_JACGXL010000001.1"/>
</dbReference>
<evidence type="ECO:0000313" key="3">
    <source>
        <dbReference type="Proteomes" id="UP000550401"/>
    </source>
</evidence>
<accession>A0A839F435</accession>
<keyword evidence="3" id="KW-1185">Reference proteome</keyword>
<proteinExistence type="predicted"/>
<protein>
    <submittedName>
        <fullName evidence="2">Uncharacterized protein</fullName>
    </submittedName>
</protein>
<gene>
    <name evidence="2" type="ORF">FHW12_001245</name>
</gene>
<evidence type="ECO:0000256" key="1">
    <source>
        <dbReference type="SAM" id="SignalP"/>
    </source>
</evidence>
<dbReference type="Proteomes" id="UP000550401">
    <property type="component" value="Unassembled WGS sequence"/>
</dbReference>
<evidence type="ECO:0000313" key="2">
    <source>
        <dbReference type="EMBL" id="MBA8887054.1"/>
    </source>
</evidence>